<dbReference type="RefSeq" id="WP_224033892.1">
    <property type="nucleotide sequence ID" value="NZ_AP024849.1"/>
</dbReference>
<dbReference type="CDD" id="cd03401">
    <property type="entry name" value="SPFH_prohibitin"/>
    <property type="match status" value="1"/>
</dbReference>
<evidence type="ECO:0000313" key="4">
    <source>
        <dbReference type="Proteomes" id="UP000824633"/>
    </source>
</evidence>
<gene>
    <name evidence="3" type="ORF">psyc5s11_36280</name>
</gene>
<protein>
    <recommendedName>
        <fullName evidence="2">Band 7 domain-containing protein</fullName>
    </recommendedName>
</protein>
<name>A0ABM7T8C9_9CLOT</name>
<evidence type="ECO:0000313" key="3">
    <source>
        <dbReference type="EMBL" id="BCZ47561.1"/>
    </source>
</evidence>
<dbReference type="Gene3D" id="3.30.479.30">
    <property type="entry name" value="Band 7 domain"/>
    <property type="match status" value="1"/>
</dbReference>
<sequence>MKNKMIGAIVSGVVLIGILACGIMSAHTIKAGYVGIVYSMDGGIRDEVLSQGLKFVSPLSSVRQYSVATEQAYLSKDAKEGSNGDDSFSVPTSDGKTVNVDLEFSYHFDADKLPQTFTKFKGQDGKTIEDTFIRGKMKAWTAEVSSKFSVIDIYGEKRADLNAKVLEHTKQNFNEYGIVIDSVNFSRIGLDDATSQAIQTRINKQQELETSKLEAEKAKIDAEAKVTQAEGQAKANDVLAKSIDQSILQSKFIDKWDGKTPIVMGSGGNIMDISSLMNQDKQVK</sequence>
<dbReference type="SUPFAM" id="SSF117892">
    <property type="entry name" value="Band 7/SPFH domain"/>
    <property type="match status" value="1"/>
</dbReference>
<dbReference type="InterPro" id="IPR001107">
    <property type="entry name" value="Band_7"/>
</dbReference>
<dbReference type="InterPro" id="IPR036013">
    <property type="entry name" value="Band_7/SPFH_dom_sf"/>
</dbReference>
<dbReference type="EMBL" id="AP024849">
    <property type="protein sequence ID" value="BCZ47561.1"/>
    <property type="molecule type" value="Genomic_DNA"/>
</dbReference>
<feature type="domain" description="Band 7" evidence="2">
    <location>
        <begin position="24"/>
        <end position="206"/>
    </location>
</feature>
<dbReference type="PANTHER" id="PTHR23222:SF0">
    <property type="entry name" value="PROHIBITIN 1"/>
    <property type="match status" value="1"/>
</dbReference>
<proteinExistence type="predicted"/>
<keyword evidence="1" id="KW-0175">Coiled coil</keyword>
<dbReference type="SMART" id="SM00244">
    <property type="entry name" value="PHB"/>
    <property type="match status" value="1"/>
</dbReference>
<keyword evidence="4" id="KW-1185">Reference proteome</keyword>
<dbReference type="PRINTS" id="PR00679">
    <property type="entry name" value="PROHIBITIN"/>
</dbReference>
<dbReference type="PANTHER" id="PTHR23222">
    <property type="entry name" value="PROHIBITIN"/>
    <property type="match status" value="1"/>
</dbReference>
<dbReference type="Pfam" id="PF01145">
    <property type="entry name" value="Band_7"/>
    <property type="match status" value="1"/>
</dbReference>
<accession>A0ABM7T8C9</accession>
<dbReference type="Proteomes" id="UP000824633">
    <property type="component" value="Chromosome"/>
</dbReference>
<dbReference type="InterPro" id="IPR000163">
    <property type="entry name" value="Prohibitin"/>
</dbReference>
<feature type="coiled-coil region" evidence="1">
    <location>
        <begin position="203"/>
        <end position="232"/>
    </location>
</feature>
<organism evidence="3 4">
    <name type="scientific">Clostridium gelidum</name>
    <dbReference type="NCBI Taxonomy" id="704125"/>
    <lineage>
        <taxon>Bacteria</taxon>
        <taxon>Bacillati</taxon>
        <taxon>Bacillota</taxon>
        <taxon>Clostridia</taxon>
        <taxon>Eubacteriales</taxon>
        <taxon>Clostridiaceae</taxon>
        <taxon>Clostridium</taxon>
    </lineage>
</organism>
<dbReference type="PROSITE" id="PS51257">
    <property type="entry name" value="PROKAR_LIPOPROTEIN"/>
    <property type="match status" value="1"/>
</dbReference>
<evidence type="ECO:0000259" key="2">
    <source>
        <dbReference type="SMART" id="SM00244"/>
    </source>
</evidence>
<evidence type="ECO:0000256" key="1">
    <source>
        <dbReference type="SAM" id="Coils"/>
    </source>
</evidence>
<reference evidence="4" key="1">
    <citation type="submission" date="2021-07" db="EMBL/GenBank/DDBJ databases">
        <title>Complete genome sequencing of a Clostridium isolate.</title>
        <authorList>
            <person name="Ueki A."/>
            <person name="Tonouchi A."/>
        </authorList>
    </citation>
    <scope>NUCLEOTIDE SEQUENCE [LARGE SCALE GENOMIC DNA]</scope>
    <source>
        <strain evidence="4">C5S11</strain>
    </source>
</reference>